<dbReference type="PROSITE" id="PS00061">
    <property type="entry name" value="ADH_SHORT"/>
    <property type="match status" value="1"/>
</dbReference>
<dbReference type="CDD" id="cd05355">
    <property type="entry name" value="SDR_c1"/>
    <property type="match status" value="1"/>
</dbReference>
<dbReference type="RefSeq" id="WP_380702555.1">
    <property type="nucleotide sequence ID" value="NZ_JBHSAP010000007.1"/>
</dbReference>
<reference evidence="4" key="1">
    <citation type="journal article" date="2019" name="Int. J. Syst. Evol. Microbiol.">
        <title>The Global Catalogue of Microorganisms (GCM) 10K type strain sequencing project: providing services to taxonomists for standard genome sequencing and annotation.</title>
        <authorList>
            <consortium name="The Broad Institute Genomics Platform"/>
            <consortium name="The Broad Institute Genome Sequencing Center for Infectious Disease"/>
            <person name="Wu L."/>
            <person name="Ma J."/>
        </authorList>
    </citation>
    <scope>NUCLEOTIDE SEQUENCE [LARGE SCALE GENOMIC DNA]</scope>
    <source>
        <strain evidence="4">IBRC-M 10813</strain>
    </source>
</reference>
<dbReference type="EMBL" id="JBHSAP010000007">
    <property type="protein sequence ID" value="MFC4076056.1"/>
    <property type="molecule type" value="Genomic_DNA"/>
</dbReference>
<comment type="caution">
    <text evidence="3">The sequence shown here is derived from an EMBL/GenBank/DDBJ whole genome shotgun (WGS) entry which is preliminary data.</text>
</comment>
<evidence type="ECO:0000256" key="2">
    <source>
        <dbReference type="ARBA" id="ARBA00023002"/>
    </source>
</evidence>
<dbReference type="InterPro" id="IPR002347">
    <property type="entry name" value="SDR_fam"/>
</dbReference>
<dbReference type="PRINTS" id="PR00081">
    <property type="entry name" value="GDHRDH"/>
</dbReference>
<dbReference type="SUPFAM" id="SSF51735">
    <property type="entry name" value="NAD(P)-binding Rossmann-fold domains"/>
    <property type="match status" value="1"/>
</dbReference>
<gene>
    <name evidence="3" type="ORF">ACFOUO_04460</name>
</gene>
<dbReference type="Proteomes" id="UP001595843">
    <property type="component" value="Unassembled WGS sequence"/>
</dbReference>
<organism evidence="3 4">
    <name type="scientific">Salinithrix halophila</name>
    <dbReference type="NCBI Taxonomy" id="1485204"/>
    <lineage>
        <taxon>Bacteria</taxon>
        <taxon>Bacillati</taxon>
        <taxon>Bacillota</taxon>
        <taxon>Bacilli</taxon>
        <taxon>Bacillales</taxon>
        <taxon>Thermoactinomycetaceae</taxon>
        <taxon>Salinithrix</taxon>
    </lineage>
</organism>
<dbReference type="InterPro" id="IPR020904">
    <property type="entry name" value="Sc_DH/Rdtase_CS"/>
</dbReference>
<evidence type="ECO:0000313" key="3">
    <source>
        <dbReference type="EMBL" id="MFC4076056.1"/>
    </source>
</evidence>
<proteinExistence type="inferred from homology"/>
<dbReference type="Pfam" id="PF13561">
    <property type="entry name" value="adh_short_C2"/>
    <property type="match status" value="1"/>
</dbReference>
<dbReference type="PANTHER" id="PTHR48107:SF16">
    <property type="entry name" value="NADPH-DEPENDENT ALDEHYDE REDUCTASE 1, CHLOROPLASTIC"/>
    <property type="match status" value="1"/>
</dbReference>
<sequence>MGPDYYPVYPYYGRKTECREQPLTFPPQSQDRQPGLEYLMEPRPISENPTYRGSGKLHGRTAIITGGDSGIGRAVAYAFAKEGADLVLSYLDEHRDAEETQARILQLGRRCLLIPGDLKQETQSTEIIRQTLHTFGKVDILVNNHAVQFTQKSILDITAEQLDLTFRTNVYAFFYLTKAAVPHMKAGSAIINTASDAAYEGLKNMIDYTATKGAIVSFTHSLSLSLVEKGIRVNAVAPGPIWTPLTVSSLSPEEVSVFGTSVPMKRAGQPFEMAPAYVYLASDDSRYMNGQVLHPNGGML</sequence>
<accession>A0ABV8JAZ0</accession>
<evidence type="ECO:0000313" key="4">
    <source>
        <dbReference type="Proteomes" id="UP001595843"/>
    </source>
</evidence>
<dbReference type="PRINTS" id="PR00080">
    <property type="entry name" value="SDRFAMILY"/>
</dbReference>
<name>A0ABV8JAZ0_9BACL</name>
<dbReference type="Gene3D" id="3.40.50.720">
    <property type="entry name" value="NAD(P)-binding Rossmann-like Domain"/>
    <property type="match status" value="1"/>
</dbReference>
<dbReference type="PANTHER" id="PTHR48107">
    <property type="entry name" value="NADPH-DEPENDENT ALDEHYDE REDUCTASE-LIKE PROTEIN, CHLOROPLASTIC-RELATED"/>
    <property type="match status" value="1"/>
</dbReference>
<evidence type="ECO:0000256" key="1">
    <source>
        <dbReference type="ARBA" id="ARBA00006484"/>
    </source>
</evidence>
<dbReference type="InterPro" id="IPR036291">
    <property type="entry name" value="NAD(P)-bd_dom_sf"/>
</dbReference>
<protein>
    <submittedName>
        <fullName evidence="3">SDR family oxidoreductase</fullName>
    </submittedName>
</protein>
<keyword evidence="2" id="KW-0560">Oxidoreductase</keyword>
<comment type="similarity">
    <text evidence="1">Belongs to the short-chain dehydrogenases/reductases (SDR) family.</text>
</comment>
<keyword evidence="4" id="KW-1185">Reference proteome</keyword>